<dbReference type="EMBL" id="FQUU01000002">
    <property type="protein sequence ID" value="SHE57399.1"/>
    <property type="molecule type" value="Genomic_DNA"/>
</dbReference>
<dbReference type="STRING" id="1121884.SAMN02745131_00696"/>
<dbReference type="Proteomes" id="UP000184048">
    <property type="component" value="Unassembled WGS sequence"/>
</dbReference>
<reference evidence="2 3" key="1">
    <citation type="submission" date="2016-11" db="EMBL/GenBank/DDBJ databases">
        <authorList>
            <person name="Jaros S."/>
            <person name="Januszkiewicz K."/>
            <person name="Wedrychowicz H."/>
        </authorList>
    </citation>
    <scope>NUCLEOTIDE SEQUENCE [LARGE SCALE GENOMIC DNA]</scope>
    <source>
        <strain evidence="2 3">DSM 18119</strain>
    </source>
</reference>
<organism evidence="2 3">
    <name type="scientific">Flavisolibacter ginsengisoli DSM 18119</name>
    <dbReference type="NCBI Taxonomy" id="1121884"/>
    <lineage>
        <taxon>Bacteria</taxon>
        <taxon>Pseudomonadati</taxon>
        <taxon>Bacteroidota</taxon>
        <taxon>Chitinophagia</taxon>
        <taxon>Chitinophagales</taxon>
        <taxon>Chitinophagaceae</taxon>
        <taxon>Flavisolibacter</taxon>
    </lineage>
</organism>
<keyword evidence="1" id="KW-0812">Transmembrane</keyword>
<feature type="transmembrane region" description="Helical" evidence="1">
    <location>
        <begin position="86"/>
        <end position="105"/>
    </location>
</feature>
<feature type="transmembrane region" description="Helical" evidence="1">
    <location>
        <begin position="185"/>
        <end position="202"/>
    </location>
</feature>
<dbReference type="Pfam" id="PF13795">
    <property type="entry name" value="HupE_UreJ_2"/>
    <property type="match status" value="1"/>
</dbReference>
<keyword evidence="1" id="KW-1133">Transmembrane helix</keyword>
<evidence type="ECO:0000313" key="2">
    <source>
        <dbReference type="EMBL" id="SHE57399.1"/>
    </source>
</evidence>
<proteinExistence type="predicted"/>
<protein>
    <submittedName>
        <fullName evidence="2">HupE / UreJ protein</fullName>
    </submittedName>
</protein>
<keyword evidence="3" id="KW-1185">Reference proteome</keyword>
<evidence type="ECO:0000256" key="1">
    <source>
        <dbReference type="SAM" id="Phobius"/>
    </source>
</evidence>
<feature type="transmembrane region" description="Helical" evidence="1">
    <location>
        <begin position="57"/>
        <end position="74"/>
    </location>
</feature>
<keyword evidence="1" id="KW-0472">Membrane</keyword>
<dbReference type="InterPro" id="IPR032809">
    <property type="entry name" value="Put_HupE_UreJ"/>
</dbReference>
<dbReference type="RefSeq" id="WP_072833838.1">
    <property type="nucleotide sequence ID" value="NZ_FQUU01000002.1"/>
</dbReference>
<accession>A0A1M4UL18</accession>
<name>A0A1M4UL18_9BACT</name>
<feature type="transmembrane region" description="Helical" evidence="1">
    <location>
        <begin position="158"/>
        <end position="178"/>
    </location>
</feature>
<evidence type="ECO:0000313" key="3">
    <source>
        <dbReference type="Proteomes" id="UP000184048"/>
    </source>
</evidence>
<gene>
    <name evidence="2" type="ORF">SAMN02745131_00696</name>
</gene>
<sequence>MEEELSFFISLLSQEMNDFVFYFKIGWEHIINIEALDHIFFIAALAAVYMLKDWKQVLVLVTAFTLGHTITLVLNSLDFIEVSSSWVEFLVPCTIIFTAVSNLFLKNFSSRAIRINYFLALFFGLIHGLAFANTLRMIISQDQSFALSMFSFSVGLEIGQILIVFLILLLAEISVGLWKLTRRDWIIFLSSAVMALAIEMAAERWPHQKDHANRISIGNTYQKSVY</sequence>
<feature type="transmembrane region" description="Helical" evidence="1">
    <location>
        <begin position="117"/>
        <end position="138"/>
    </location>
</feature>
<dbReference type="AlphaFoldDB" id="A0A1M4UL18"/>
<feature type="transmembrane region" description="Helical" evidence="1">
    <location>
        <begin position="30"/>
        <end position="50"/>
    </location>
</feature>